<keyword evidence="11" id="KW-1185">Reference proteome</keyword>
<evidence type="ECO:0000256" key="1">
    <source>
        <dbReference type="ARBA" id="ARBA00022553"/>
    </source>
</evidence>
<evidence type="ECO:0000256" key="2">
    <source>
        <dbReference type="ARBA" id="ARBA00023012"/>
    </source>
</evidence>
<feature type="DNA-binding region" description="OmpR/PhoB-type" evidence="7">
    <location>
        <begin position="123"/>
        <end position="221"/>
    </location>
</feature>
<accession>A0ABW4CKC0</accession>
<sequence>MQTMLVVEDHEDIQALLKQVLSDQYQVAQAFSGSEALTVFDTAKPDLVLLDLMLPTIDGDSVLKLIRRHSQVPVIVLTAITDKQRTVALLKNGANDYLTKPFDIDELLARIQVQLRATVIIPETHLCFEAIDIDTATHTVQIAGHPLTLPKKEFAMLSLLTAHPHQVYNKQALYEAVWHEPFLNADNTLNVHLSNLRTKINDLAPEPHYIVSLWGIGVRLV</sequence>
<feature type="modified residue" description="4-aspartylphosphate" evidence="6">
    <location>
        <position position="51"/>
    </location>
</feature>
<dbReference type="InterPro" id="IPR001789">
    <property type="entry name" value="Sig_transdc_resp-reg_receiver"/>
</dbReference>
<protein>
    <submittedName>
        <fullName evidence="10">Response regulator transcription factor</fullName>
    </submittedName>
</protein>
<dbReference type="Proteomes" id="UP001597196">
    <property type="component" value="Unassembled WGS sequence"/>
</dbReference>
<dbReference type="PANTHER" id="PTHR48111">
    <property type="entry name" value="REGULATOR OF RPOS"/>
    <property type="match status" value="1"/>
</dbReference>
<dbReference type="SMART" id="SM00862">
    <property type="entry name" value="Trans_reg_C"/>
    <property type="match status" value="1"/>
</dbReference>
<evidence type="ECO:0000256" key="6">
    <source>
        <dbReference type="PROSITE-ProRule" id="PRU00169"/>
    </source>
</evidence>
<feature type="domain" description="Response regulatory" evidence="8">
    <location>
        <begin position="3"/>
        <end position="115"/>
    </location>
</feature>
<dbReference type="InterPro" id="IPR001867">
    <property type="entry name" value="OmpR/PhoB-type_DNA-bd"/>
</dbReference>
<keyword evidence="1 6" id="KW-0597">Phosphoprotein</keyword>
<keyword evidence="5" id="KW-0804">Transcription</keyword>
<reference evidence="11" key="1">
    <citation type="journal article" date="2019" name="Int. J. Syst. Evol. Microbiol.">
        <title>The Global Catalogue of Microorganisms (GCM) 10K type strain sequencing project: providing services to taxonomists for standard genome sequencing and annotation.</title>
        <authorList>
            <consortium name="The Broad Institute Genomics Platform"/>
            <consortium name="The Broad Institute Genome Sequencing Center for Infectious Disease"/>
            <person name="Wu L."/>
            <person name="Ma J."/>
        </authorList>
    </citation>
    <scope>NUCLEOTIDE SEQUENCE [LARGE SCALE GENOMIC DNA]</scope>
    <source>
        <strain evidence="11">CCM 8980</strain>
    </source>
</reference>
<keyword evidence="2" id="KW-0902">Two-component regulatory system</keyword>
<comment type="caution">
    <text evidence="10">The sequence shown here is derived from an EMBL/GenBank/DDBJ whole genome shotgun (WGS) entry which is preliminary data.</text>
</comment>
<evidence type="ECO:0000259" key="9">
    <source>
        <dbReference type="PROSITE" id="PS51755"/>
    </source>
</evidence>
<dbReference type="CDD" id="cd00383">
    <property type="entry name" value="trans_reg_C"/>
    <property type="match status" value="1"/>
</dbReference>
<evidence type="ECO:0000256" key="4">
    <source>
        <dbReference type="ARBA" id="ARBA00023125"/>
    </source>
</evidence>
<evidence type="ECO:0000259" key="8">
    <source>
        <dbReference type="PROSITE" id="PS50110"/>
    </source>
</evidence>
<dbReference type="Pfam" id="PF00486">
    <property type="entry name" value="Trans_reg_C"/>
    <property type="match status" value="1"/>
</dbReference>
<dbReference type="PANTHER" id="PTHR48111:SF2">
    <property type="entry name" value="RESPONSE REGULATOR SAER"/>
    <property type="match status" value="1"/>
</dbReference>
<dbReference type="Pfam" id="PF00072">
    <property type="entry name" value="Response_reg"/>
    <property type="match status" value="1"/>
</dbReference>
<dbReference type="InterPro" id="IPR039420">
    <property type="entry name" value="WalR-like"/>
</dbReference>
<evidence type="ECO:0000256" key="5">
    <source>
        <dbReference type="ARBA" id="ARBA00023163"/>
    </source>
</evidence>
<evidence type="ECO:0000313" key="10">
    <source>
        <dbReference type="EMBL" id="MFD1430070.1"/>
    </source>
</evidence>
<evidence type="ECO:0000256" key="3">
    <source>
        <dbReference type="ARBA" id="ARBA00023015"/>
    </source>
</evidence>
<evidence type="ECO:0000256" key="7">
    <source>
        <dbReference type="PROSITE-ProRule" id="PRU01091"/>
    </source>
</evidence>
<dbReference type="InterPro" id="IPR011006">
    <property type="entry name" value="CheY-like_superfamily"/>
</dbReference>
<dbReference type="Gene3D" id="3.40.50.2300">
    <property type="match status" value="1"/>
</dbReference>
<keyword evidence="4 7" id="KW-0238">DNA-binding</keyword>
<dbReference type="Gene3D" id="1.10.10.10">
    <property type="entry name" value="Winged helix-like DNA-binding domain superfamily/Winged helix DNA-binding domain"/>
    <property type="match status" value="1"/>
</dbReference>
<dbReference type="PROSITE" id="PS50110">
    <property type="entry name" value="RESPONSE_REGULATORY"/>
    <property type="match status" value="1"/>
</dbReference>
<organism evidence="10 11">
    <name type="scientific">Lacticaseibacillus mingshuiensis</name>
    <dbReference type="NCBI Taxonomy" id="2799574"/>
    <lineage>
        <taxon>Bacteria</taxon>
        <taxon>Bacillati</taxon>
        <taxon>Bacillota</taxon>
        <taxon>Bacilli</taxon>
        <taxon>Lactobacillales</taxon>
        <taxon>Lactobacillaceae</taxon>
        <taxon>Lacticaseibacillus</taxon>
    </lineage>
</organism>
<dbReference type="SMART" id="SM00448">
    <property type="entry name" value="REC"/>
    <property type="match status" value="1"/>
</dbReference>
<dbReference type="InterPro" id="IPR036388">
    <property type="entry name" value="WH-like_DNA-bd_sf"/>
</dbReference>
<gene>
    <name evidence="10" type="ORF">ACFQ4P_07400</name>
</gene>
<dbReference type="EMBL" id="JBHTOC010000009">
    <property type="protein sequence ID" value="MFD1430070.1"/>
    <property type="molecule type" value="Genomic_DNA"/>
</dbReference>
<evidence type="ECO:0000313" key="11">
    <source>
        <dbReference type="Proteomes" id="UP001597196"/>
    </source>
</evidence>
<name>A0ABW4CKC0_9LACO</name>
<dbReference type="SUPFAM" id="SSF52172">
    <property type="entry name" value="CheY-like"/>
    <property type="match status" value="1"/>
</dbReference>
<dbReference type="PROSITE" id="PS51755">
    <property type="entry name" value="OMPR_PHOB"/>
    <property type="match status" value="1"/>
</dbReference>
<proteinExistence type="predicted"/>
<dbReference type="RefSeq" id="WP_203626519.1">
    <property type="nucleotide sequence ID" value="NZ_BOLQ01000005.1"/>
</dbReference>
<keyword evidence="3" id="KW-0805">Transcription regulation</keyword>
<feature type="domain" description="OmpR/PhoB-type" evidence="9">
    <location>
        <begin position="123"/>
        <end position="221"/>
    </location>
</feature>